<feature type="compositionally biased region" description="Basic and acidic residues" evidence="1">
    <location>
        <begin position="232"/>
        <end position="245"/>
    </location>
</feature>
<evidence type="ECO:0000256" key="1">
    <source>
        <dbReference type="SAM" id="MobiDB-lite"/>
    </source>
</evidence>
<organism evidence="2">
    <name type="scientific">Arundo donax</name>
    <name type="common">Giant reed</name>
    <name type="synonym">Donax arundinaceus</name>
    <dbReference type="NCBI Taxonomy" id="35708"/>
    <lineage>
        <taxon>Eukaryota</taxon>
        <taxon>Viridiplantae</taxon>
        <taxon>Streptophyta</taxon>
        <taxon>Embryophyta</taxon>
        <taxon>Tracheophyta</taxon>
        <taxon>Spermatophyta</taxon>
        <taxon>Magnoliopsida</taxon>
        <taxon>Liliopsida</taxon>
        <taxon>Poales</taxon>
        <taxon>Poaceae</taxon>
        <taxon>PACMAD clade</taxon>
        <taxon>Arundinoideae</taxon>
        <taxon>Arundineae</taxon>
        <taxon>Arundo</taxon>
    </lineage>
</organism>
<feature type="compositionally biased region" description="Basic residues" evidence="1">
    <location>
        <begin position="147"/>
        <end position="156"/>
    </location>
</feature>
<feature type="compositionally biased region" description="Basic residues" evidence="1">
    <location>
        <begin position="290"/>
        <end position="309"/>
    </location>
</feature>
<dbReference type="EMBL" id="GBRH01212465">
    <property type="protein sequence ID" value="JAD85430.1"/>
    <property type="molecule type" value="Transcribed_RNA"/>
</dbReference>
<feature type="compositionally biased region" description="Basic residues" evidence="1">
    <location>
        <begin position="46"/>
        <end position="56"/>
    </location>
</feature>
<name>A0A0A9DIE2_ARUDO</name>
<accession>A0A0A9DIE2</accession>
<dbReference type="AlphaFoldDB" id="A0A0A9DIE2"/>
<feature type="region of interest" description="Disordered" evidence="1">
    <location>
        <begin position="222"/>
        <end position="318"/>
    </location>
</feature>
<proteinExistence type="predicted"/>
<feature type="region of interest" description="Disordered" evidence="1">
    <location>
        <begin position="133"/>
        <end position="170"/>
    </location>
</feature>
<reference evidence="2" key="2">
    <citation type="journal article" date="2015" name="Data Brief">
        <title>Shoot transcriptome of the giant reed, Arundo donax.</title>
        <authorList>
            <person name="Barrero R.A."/>
            <person name="Guerrero F.D."/>
            <person name="Moolhuijzen P."/>
            <person name="Goolsby J.A."/>
            <person name="Tidwell J."/>
            <person name="Bellgard S.E."/>
            <person name="Bellgard M.I."/>
        </authorList>
    </citation>
    <scope>NUCLEOTIDE SEQUENCE</scope>
    <source>
        <tissue evidence="2">Shoot tissue taken approximately 20 cm above the soil surface</tissue>
    </source>
</reference>
<evidence type="ECO:0000313" key="2">
    <source>
        <dbReference type="EMBL" id="JAD85430.1"/>
    </source>
</evidence>
<feature type="region of interest" description="Disordered" evidence="1">
    <location>
        <begin position="27"/>
        <end position="56"/>
    </location>
</feature>
<reference evidence="2" key="1">
    <citation type="submission" date="2014-09" db="EMBL/GenBank/DDBJ databases">
        <authorList>
            <person name="Magalhaes I.L.F."/>
            <person name="Oliveira U."/>
            <person name="Santos F.R."/>
            <person name="Vidigal T.H.D.A."/>
            <person name="Brescovit A.D."/>
            <person name="Santos A.J."/>
        </authorList>
    </citation>
    <scope>NUCLEOTIDE SEQUENCE</scope>
    <source>
        <tissue evidence="2">Shoot tissue taken approximately 20 cm above the soil surface</tissue>
    </source>
</reference>
<protein>
    <submittedName>
        <fullName evidence="2">Uncharacterized protein</fullName>
    </submittedName>
</protein>
<sequence>MDLSNIRRPGHRQRLLLRRIQRHQQLVGAGHAGLRHRRAAQEGRARPRHPRPRRARGRLRVLRLGVHQEAHRAHRPERRRHLLAGAAQGTEEVQLQGAEHGHKRIPLEQGHRKRRVWDGVQGRHARRCHRHLRREAVHAGAPEPERVRRRALRHRLPPAQEPRPARRVVRREGRAAAGVRVHAQRQPGQGALRRSLHAVVAAAAHRRRRHCVCAVVPPPGVRAAGDPPGHQDQQHPARRQPEPAARRLRARQAHGPQQEPRVHAHRGHHGLPRAGVPAVRQGHRADRRVQLRRRAPRGVLRKAAHRQGRERRQEREPG</sequence>